<evidence type="ECO:0000313" key="4">
    <source>
        <dbReference type="EMBL" id="RRS01864.1"/>
    </source>
</evidence>
<keyword evidence="2" id="KW-0812">Transmembrane</keyword>
<name>A0A426V4N7_9ACTN</name>
<feature type="compositionally biased region" description="Basic residues" evidence="1">
    <location>
        <begin position="50"/>
        <end position="72"/>
    </location>
</feature>
<evidence type="ECO:0000313" key="5">
    <source>
        <dbReference type="Proteomes" id="UP000277256"/>
    </source>
</evidence>
<feature type="compositionally biased region" description="Basic residues" evidence="1">
    <location>
        <begin position="113"/>
        <end position="134"/>
    </location>
</feature>
<feature type="compositionally biased region" description="Basic residues" evidence="1">
    <location>
        <begin position="31"/>
        <end position="43"/>
    </location>
</feature>
<proteinExistence type="predicted"/>
<organism evidence="4 5">
    <name type="scientific">Glycomyces terrestris</name>
    <dbReference type="NCBI Taxonomy" id="2493553"/>
    <lineage>
        <taxon>Bacteria</taxon>
        <taxon>Bacillati</taxon>
        <taxon>Actinomycetota</taxon>
        <taxon>Actinomycetes</taxon>
        <taxon>Glycomycetales</taxon>
        <taxon>Glycomycetaceae</taxon>
        <taxon>Glycomyces</taxon>
    </lineage>
</organism>
<dbReference type="GO" id="GO:0008236">
    <property type="term" value="F:serine-type peptidase activity"/>
    <property type="evidence" value="ECO:0007669"/>
    <property type="project" value="InterPro"/>
</dbReference>
<keyword evidence="2" id="KW-1133">Transmembrane helix</keyword>
<feature type="compositionally biased region" description="Basic and acidic residues" evidence="1">
    <location>
        <begin position="103"/>
        <end position="112"/>
    </location>
</feature>
<dbReference type="AlphaFoldDB" id="A0A426V4N7"/>
<accession>A0A426V4N7</accession>
<dbReference type="SUPFAM" id="SSF53474">
    <property type="entry name" value="alpha/beta-Hydrolases"/>
    <property type="match status" value="1"/>
</dbReference>
<dbReference type="GO" id="GO:0006508">
    <property type="term" value="P:proteolysis"/>
    <property type="evidence" value="ECO:0007669"/>
    <property type="project" value="InterPro"/>
</dbReference>
<evidence type="ECO:0000256" key="2">
    <source>
        <dbReference type="SAM" id="Phobius"/>
    </source>
</evidence>
<dbReference type="InterPro" id="IPR001375">
    <property type="entry name" value="Peptidase_S9_cat"/>
</dbReference>
<feature type="compositionally biased region" description="Basic residues" evidence="1">
    <location>
        <begin position="84"/>
        <end position="102"/>
    </location>
</feature>
<feature type="region of interest" description="Disordered" evidence="1">
    <location>
        <begin position="31"/>
        <end position="174"/>
    </location>
</feature>
<gene>
    <name evidence="4" type="ORF">EIW28_03725</name>
</gene>
<comment type="caution">
    <text evidence="4">The sequence shown here is derived from an EMBL/GenBank/DDBJ whole genome shotgun (WGS) entry which is preliminary data.</text>
</comment>
<evidence type="ECO:0000259" key="3">
    <source>
        <dbReference type="Pfam" id="PF00326"/>
    </source>
</evidence>
<sequence length="556" mass="61744">MDLLRLQRRPRLRPRPGHRVRLGVLALLRVRRRRRPRRRHRAGGRADHRPRPRPPRRPRRGARPGRRRRRHPPDHAHDRGGERTRRRRRARRRQVRGRRGRDRLRAPRARPDRSRRRRRHRRRARRPRPVRRGRAAPPLPPLARYRAGRRGTRIERPAPFDPRGDAVTATAETETPVRKRRRRLRGTIVIVASVLVLASAGLVGAGWYFSDEVLKPEHGAPEYPLTVEAVGTPDGAALPESVTLPRDEATVKPGTWGLAWDGGQALIGAVLDEDGDSVTRAVDRVLFGELAEGEPVRLDTYAYRGDPATALGLDFEEVQVPTPLGDAPAWHTAGALDTWAVIVHGRNASREETLRAYEVYADLGHPVLAITYRNDEGAPASEDGLLDLGRDEAEDVIAAIDYAVANGAGGVVLHGISMGGAAVAMTARTIDDPAIIRGLVLDSPVADWDSTLDLQADNRDVIPPITWAAKRVVELRADLKLSDLDQRRHAGEFGMPVLLFVDTEDGTVDHTATLEFAELLDQSRTTLVESASGHTATWNEDPAKYAAELGAYLGSL</sequence>
<evidence type="ECO:0000256" key="1">
    <source>
        <dbReference type="SAM" id="MobiDB-lite"/>
    </source>
</evidence>
<feature type="transmembrane region" description="Helical" evidence="2">
    <location>
        <begin position="188"/>
        <end position="209"/>
    </location>
</feature>
<dbReference type="Gene3D" id="3.40.50.1820">
    <property type="entry name" value="alpha/beta hydrolase"/>
    <property type="match status" value="1"/>
</dbReference>
<dbReference type="EMBL" id="RSEB01000001">
    <property type="protein sequence ID" value="RRS01864.1"/>
    <property type="molecule type" value="Genomic_DNA"/>
</dbReference>
<keyword evidence="2" id="KW-0472">Membrane</keyword>
<dbReference type="Pfam" id="PF00326">
    <property type="entry name" value="Peptidase_S9"/>
    <property type="match status" value="1"/>
</dbReference>
<keyword evidence="5" id="KW-1185">Reference proteome</keyword>
<feature type="compositionally biased region" description="Basic and acidic residues" evidence="1">
    <location>
        <begin position="152"/>
        <end position="164"/>
    </location>
</feature>
<reference evidence="4 5" key="1">
    <citation type="submission" date="2018-12" db="EMBL/GenBank/DDBJ databases">
        <title>Glycomyces sp. YIM 121974 draft genome.</title>
        <authorList>
            <person name="Li Q."/>
        </authorList>
    </citation>
    <scope>NUCLEOTIDE SEQUENCE [LARGE SCALE GENOMIC DNA]</scope>
    <source>
        <strain evidence="4 5">YIM 121974</strain>
    </source>
</reference>
<feature type="compositionally biased region" description="Basic and acidic residues" evidence="1">
    <location>
        <begin position="73"/>
        <end position="83"/>
    </location>
</feature>
<protein>
    <recommendedName>
        <fullName evidence="3">Peptidase S9 prolyl oligopeptidase catalytic domain-containing protein</fullName>
    </recommendedName>
</protein>
<dbReference type="InterPro" id="IPR029058">
    <property type="entry name" value="AB_hydrolase_fold"/>
</dbReference>
<dbReference type="Proteomes" id="UP000277256">
    <property type="component" value="Unassembled WGS sequence"/>
</dbReference>
<feature type="domain" description="Peptidase S9 prolyl oligopeptidase catalytic" evidence="3">
    <location>
        <begin position="377"/>
        <end position="525"/>
    </location>
</feature>